<evidence type="ECO:0008006" key="4">
    <source>
        <dbReference type="Google" id="ProtNLM"/>
    </source>
</evidence>
<evidence type="ECO:0000313" key="3">
    <source>
        <dbReference type="Proteomes" id="UP001198565"/>
    </source>
</evidence>
<evidence type="ECO:0000256" key="1">
    <source>
        <dbReference type="SAM" id="SignalP"/>
    </source>
</evidence>
<sequence length="160" mass="15594">MTSRWPALAGAVAMAALALGTGASNAVAATGTGGYEDLAVVCAPGAVNVCAHVQEQPGDSTTAPQIRGQGTADTGNGVTIVQVTLTKNMSGAGGSSSTVVASTTQAVTSGTQLTATTAAADEQCSYKITSVSYATAVQYRVGTGPVQTVTATGGGNCFPF</sequence>
<evidence type="ECO:0000313" key="2">
    <source>
        <dbReference type="EMBL" id="MBY8887630.1"/>
    </source>
</evidence>
<organism evidence="2 3">
    <name type="scientific">Streptantibioticus parmotrematis</name>
    <dbReference type="NCBI Taxonomy" id="2873249"/>
    <lineage>
        <taxon>Bacteria</taxon>
        <taxon>Bacillati</taxon>
        <taxon>Actinomycetota</taxon>
        <taxon>Actinomycetes</taxon>
        <taxon>Kitasatosporales</taxon>
        <taxon>Streptomycetaceae</taxon>
        <taxon>Streptantibioticus</taxon>
    </lineage>
</organism>
<keyword evidence="3" id="KW-1185">Reference proteome</keyword>
<dbReference type="RefSeq" id="WP_222980370.1">
    <property type="nucleotide sequence ID" value="NZ_JAINVZ010000017.1"/>
</dbReference>
<name>A0ABS7QWP6_9ACTN</name>
<feature type="chain" id="PRO_5047488460" description="Secreted protein" evidence="1">
    <location>
        <begin position="29"/>
        <end position="160"/>
    </location>
</feature>
<gene>
    <name evidence="2" type="ORF">K7472_22710</name>
</gene>
<keyword evidence="1" id="KW-0732">Signal</keyword>
<feature type="signal peptide" evidence="1">
    <location>
        <begin position="1"/>
        <end position="28"/>
    </location>
</feature>
<accession>A0ABS7QWP6</accession>
<dbReference type="Proteomes" id="UP001198565">
    <property type="component" value="Unassembled WGS sequence"/>
</dbReference>
<reference evidence="2 3" key="1">
    <citation type="submission" date="2021-08" db="EMBL/GenBank/DDBJ databases">
        <title>Streptomyces sp. PTM05 isolated from lichen.</title>
        <authorList>
            <person name="Somphong A."/>
            <person name="Phongsopitanun W."/>
            <person name="Tanasupawat S."/>
        </authorList>
    </citation>
    <scope>NUCLEOTIDE SEQUENCE [LARGE SCALE GENOMIC DNA]</scope>
    <source>
        <strain evidence="2 3">Ptm05</strain>
    </source>
</reference>
<proteinExistence type="predicted"/>
<protein>
    <recommendedName>
        <fullName evidence="4">Secreted protein</fullName>
    </recommendedName>
</protein>
<comment type="caution">
    <text evidence="2">The sequence shown here is derived from an EMBL/GenBank/DDBJ whole genome shotgun (WGS) entry which is preliminary data.</text>
</comment>
<dbReference type="EMBL" id="JAINVZ010000017">
    <property type="protein sequence ID" value="MBY8887630.1"/>
    <property type="molecule type" value="Genomic_DNA"/>
</dbReference>